<comment type="subcellular location">
    <subcellularLocation>
        <location evidence="1">Membrane</location>
        <topology evidence="1">Single-pass type I membrane protein</topology>
    </subcellularLocation>
</comment>
<feature type="transmembrane region" description="Helical" evidence="8">
    <location>
        <begin position="61"/>
        <end position="84"/>
    </location>
</feature>
<evidence type="ECO:0000259" key="9">
    <source>
        <dbReference type="PROSITE" id="PS50050"/>
    </source>
</evidence>
<comment type="caution">
    <text evidence="6">Lacks conserved residue(s) required for the propagation of feature annotation.</text>
</comment>
<dbReference type="GO" id="GO:0030246">
    <property type="term" value="F:carbohydrate binding"/>
    <property type="evidence" value="ECO:0007669"/>
    <property type="project" value="InterPro"/>
</dbReference>
<protein>
    <recommendedName>
        <fullName evidence="9">TNFR-Cys domain-containing protein</fullName>
    </recommendedName>
</protein>
<dbReference type="SMART" id="SM00208">
    <property type="entry name" value="TNFR"/>
    <property type="match status" value="4"/>
</dbReference>
<evidence type="ECO:0000256" key="8">
    <source>
        <dbReference type="SAM" id="Phobius"/>
    </source>
</evidence>
<keyword evidence="5 8" id="KW-0472">Membrane</keyword>
<evidence type="ECO:0000256" key="4">
    <source>
        <dbReference type="ARBA" id="ARBA00022989"/>
    </source>
</evidence>
<evidence type="ECO:0000256" key="2">
    <source>
        <dbReference type="ARBA" id="ARBA00006166"/>
    </source>
</evidence>
<dbReference type="SUPFAM" id="SSF49384">
    <property type="entry name" value="Carbohydrate-binding domain"/>
    <property type="match status" value="1"/>
</dbReference>
<dbReference type="InterPro" id="IPR001368">
    <property type="entry name" value="TNFR/NGFR_Cys_rich_reg"/>
</dbReference>
<keyword evidence="11" id="KW-1185">Reference proteome</keyword>
<dbReference type="eggNOG" id="KOG4789">
    <property type="taxonomic scope" value="Eukaryota"/>
</dbReference>
<dbReference type="InParanoid" id="F2U5T6"/>
<feature type="domain" description="TNFR-Cys" evidence="9">
    <location>
        <begin position="800"/>
        <end position="850"/>
    </location>
</feature>
<dbReference type="GeneID" id="16075822"/>
<dbReference type="InterPro" id="IPR026307">
    <property type="entry name" value="TMEM132"/>
</dbReference>
<keyword evidence="6" id="KW-1015">Disulfide bond</keyword>
<keyword evidence="3 8" id="KW-0812">Transmembrane</keyword>
<reference evidence="10" key="1">
    <citation type="submission" date="2009-08" db="EMBL/GenBank/DDBJ databases">
        <title>Annotation of Salpingoeca rosetta.</title>
        <authorList>
            <consortium name="The Broad Institute Genome Sequencing Platform"/>
            <person name="Russ C."/>
            <person name="Cuomo C."/>
            <person name="Burger G."/>
            <person name="Gray M.W."/>
            <person name="Holland P.W.H."/>
            <person name="King N."/>
            <person name="Lang F.B.F."/>
            <person name="Roger A.J."/>
            <person name="Ruiz-Trillo I."/>
            <person name="Young S.K."/>
            <person name="Zeng Q."/>
            <person name="Gargeya S."/>
            <person name="Alvarado L."/>
            <person name="Berlin A."/>
            <person name="Chapman S.B."/>
            <person name="Chen Z."/>
            <person name="Freedman E."/>
            <person name="Gellesch M."/>
            <person name="Goldberg J."/>
            <person name="Griggs A."/>
            <person name="Gujja S."/>
            <person name="Heilman E."/>
            <person name="Heiman D."/>
            <person name="Howarth C."/>
            <person name="Mehta T."/>
            <person name="Neiman D."/>
            <person name="Pearson M."/>
            <person name="Roberts A."/>
            <person name="Saif S."/>
            <person name="Shea T."/>
            <person name="Shenoy N."/>
            <person name="Sisk P."/>
            <person name="Stolte C."/>
            <person name="Sykes S."/>
            <person name="White J."/>
            <person name="Yandava C."/>
            <person name="Haas B."/>
            <person name="Nusbaum C."/>
            <person name="Birren B."/>
        </authorList>
    </citation>
    <scope>NUCLEOTIDE SEQUENCE [LARGE SCALE GENOMIC DNA]</scope>
    <source>
        <strain evidence="10">ATCC 50818</strain>
    </source>
</reference>
<evidence type="ECO:0000256" key="6">
    <source>
        <dbReference type="PROSITE-ProRule" id="PRU00206"/>
    </source>
</evidence>
<accession>F2U5T6</accession>
<evidence type="ECO:0000313" key="10">
    <source>
        <dbReference type="EMBL" id="EGD82877.1"/>
    </source>
</evidence>
<dbReference type="Pfam" id="PF00020">
    <property type="entry name" value="TNFR_c6"/>
    <property type="match status" value="2"/>
</dbReference>
<feature type="region of interest" description="Disordered" evidence="7">
    <location>
        <begin position="1"/>
        <end position="33"/>
    </location>
</feature>
<evidence type="ECO:0000256" key="3">
    <source>
        <dbReference type="ARBA" id="ARBA00022692"/>
    </source>
</evidence>
<dbReference type="CDD" id="cd08547">
    <property type="entry name" value="Type_II_cohesin"/>
    <property type="match status" value="1"/>
</dbReference>
<name>F2U5T6_SALR5</name>
<dbReference type="Pfam" id="PF23486">
    <property type="entry name" value="Ig_TMEM132_5th"/>
    <property type="match status" value="2"/>
</dbReference>
<feature type="disulfide bond" evidence="6">
    <location>
        <begin position="832"/>
        <end position="850"/>
    </location>
</feature>
<feature type="disulfide bond" evidence="6">
    <location>
        <begin position="829"/>
        <end position="842"/>
    </location>
</feature>
<dbReference type="RefSeq" id="XP_004995241.1">
    <property type="nucleotide sequence ID" value="XM_004995184.1"/>
</dbReference>
<dbReference type="GO" id="GO:0016020">
    <property type="term" value="C:membrane"/>
    <property type="evidence" value="ECO:0007669"/>
    <property type="project" value="UniProtKB-SubCell"/>
</dbReference>
<evidence type="ECO:0000256" key="1">
    <source>
        <dbReference type="ARBA" id="ARBA00004479"/>
    </source>
</evidence>
<evidence type="ECO:0000313" key="11">
    <source>
        <dbReference type="Proteomes" id="UP000007799"/>
    </source>
</evidence>
<dbReference type="Gene3D" id="2.60.40.680">
    <property type="match status" value="1"/>
</dbReference>
<dbReference type="Pfam" id="PF16070">
    <property type="entry name" value="Ig_TMEM132_4th"/>
    <property type="match status" value="2"/>
</dbReference>
<dbReference type="Proteomes" id="UP000007799">
    <property type="component" value="Unassembled WGS sequence"/>
</dbReference>
<dbReference type="OrthoDB" id="10690347at2759"/>
<dbReference type="GO" id="GO:0000272">
    <property type="term" value="P:polysaccharide catabolic process"/>
    <property type="evidence" value="ECO:0007669"/>
    <property type="project" value="InterPro"/>
</dbReference>
<evidence type="ECO:0000256" key="7">
    <source>
        <dbReference type="SAM" id="MobiDB-lite"/>
    </source>
</evidence>
<dbReference type="PROSITE" id="PS50050">
    <property type="entry name" value="TNFR_NGFR_2"/>
    <property type="match status" value="1"/>
</dbReference>
<dbReference type="PANTHER" id="PTHR13388">
    <property type="entry name" value="DETONATOR, ISOFORM E"/>
    <property type="match status" value="1"/>
</dbReference>
<feature type="region of interest" description="Disordered" evidence="7">
    <location>
        <begin position="2124"/>
        <end position="2146"/>
    </location>
</feature>
<comment type="similarity">
    <text evidence="2">Belongs to the TMEM132 family.</text>
</comment>
<dbReference type="Pfam" id="PF00963">
    <property type="entry name" value="Cohesin"/>
    <property type="match status" value="1"/>
</dbReference>
<dbReference type="InterPro" id="IPR008965">
    <property type="entry name" value="CBM2/CBM3_carb-bd_dom_sf"/>
</dbReference>
<dbReference type="InterPro" id="IPR002102">
    <property type="entry name" value="Cohesin_dom"/>
</dbReference>
<dbReference type="Gene3D" id="2.10.50.10">
    <property type="entry name" value="Tumor Necrosis Factor Receptor, subunit A, domain 2"/>
    <property type="match status" value="1"/>
</dbReference>
<dbReference type="EMBL" id="GL832962">
    <property type="protein sequence ID" value="EGD82877.1"/>
    <property type="molecule type" value="Genomic_DNA"/>
</dbReference>
<dbReference type="InterPro" id="IPR055423">
    <property type="entry name" value="Ig_TMEM132_5th"/>
</dbReference>
<evidence type="ECO:0000256" key="5">
    <source>
        <dbReference type="ARBA" id="ARBA00023136"/>
    </source>
</evidence>
<keyword evidence="4 8" id="KW-1133">Transmembrane helix</keyword>
<dbReference type="PANTHER" id="PTHR13388:SF11">
    <property type="entry name" value="DETONATOR, ISOFORM E"/>
    <property type="match status" value="1"/>
</dbReference>
<feature type="region of interest" description="Disordered" evidence="7">
    <location>
        <begin position="2159"/>
        <end position="2180"/>
    </location>
</feature>
<dbReference type="KEGG" id="sre:PTSG_03507"/>
<sequence length="3207" mass="331438">MREHRGCSLHGHGSRPLSDQCTPTQRRSRTPTMPTVTRVRPMTHEWQARACRHRRALTPTFTAFIFIFILAACNLASTPVALGYECSQCPDGRFVSQEACAAALQSNETTIVVDATSSTATITGNWAIVASPQPSSPEPPSNFLGAFYYSDDDMGKGTKVITMVVSVFAPGTYSVALLHPLSIVAASRVPVRITSDASTETTLVYVDQREQTSANFTDGVGGTLLSASLRATSYINVTVSTERTHLDNDNFFGSFVFVDGVFIQAATVDADCSPCSTICSTTQFVAAPCTSSSDRVCSNITDCSLDMGLYQKVPPTLTSDAACANVSQCDPGFFVSKEATRTTDIDCEPVTACNTTNTYEAVVATPTSNTMCRPYCHACAPNSETRYPCDDTGASGALLANALTQTLASQDNTPPLPELANTASATFDITGPWVTITQNNVQYLSDNNDNKGLVELRINVTVRPGLYKVSFSYAAMSVTASTRVPVSFTHATGNFSTRVDQSTIDPSGFHTLGTFYIDDAGASFLIENRDSSNLGIDFGSAVTFRELRLDAAKLPIICQPCTQPPTCGEGQFIGPECVCTAFSSCSSAQYEVAAPTLTTDRQCANLTTCASGEYEHTPPTPTSDRDCRPVLPGCHDLTIQTMAPTPTSDRQCESLCAQCPDGSYRTQQCELYIAADAINATTTLDIDSTHITAVGPWVRVNEQAGDFASYLTDNDENKGDVYLNASAMLDPGVYDVEIAYKAQTNAATNVPITITTPFRTISLEIDQRTIPSSGWYTLSTITADALVPITFLIENRDTHINTENFFGNEVTFAALRFVARHKQRTCSPCSECKPGFLVDQECTPTSDTTCRVGYNASALVHVSTSIGAFHVTVDNGIIPTSPENHTDVHSKLTGTLRYGFPAGLAPGGSTSVSVELDQGEGAGAMAASLSASLGYSRGRAGASSVEAQLLTGEVWPDSRRVYVAVQVRDARGSTRTSSTTVHVRLVGGATLQQEVDTSMPSGTCSTDSGTGACIASVDVPEAWVTDAAAVDASQNGGGDDGSGALNVSVEYALTAGFQDAGRVSEVLLVRPESAFDPSGSNGLLIARVPQASLKSGDEFEVSLSVQAERAINTFRTSLFVGPELELVRFEVDEDVWTGQYGVTADGRNATGSYILRDPKTASQDAQTEEQAVATVVVRVRDGAGTSAAVQPLVSVRAVYLSDIDRRPLLVGGGAEPATVIVRRGGAYGSTDGLARDGNGFVVVEPERVVGLVASAARAELVNTAVLSGSEETSALSVRAVSSWRPGQFAVVSAGSPGLACMSLNTSVLLADADCGRVRVTGAESGGSPSVGVSVEYGGQSARVWVRVWYPEEPVQVVLDRDVVRRVARWQRDAGHDASDGCVSLGTSQFQRARVSVVGRFRSGDAVSAALSLGGLLGQSQLAVVNQSVARVDPVVSGHVQGVGAGQTVVRVLSAAVSGSRVIGEAMLEAQDSYVGIVGLDVVVASAVRVSGGMSELGNDPGSSAEATVVVERDVLDFEGQRASVFVSAVFEDLTRMELGVGREVRLRTLAPGTVRVVGNGAEPGVIVVPGRAVDGSGELIEAIWQGGNANAECGVLEVVRGRGYVSVALPPADAARATVSASRLTFAGDAAETAGVATSAELTVELEYPDRVVTATQDNRTLIDLSGAMGLVSLEEGGSTGLRLVANASKAGELGAGSVAVIRVSFMHENVSATVSVTVVAGVGVRADANPYPAYSGSSGVSVRTLHRLAGTTPAVYEALVVRAYLALSNGQEIEVSTAGALAVRQESAQLFEGGALVSDVSGQAVVDISRVTGSGSGTAQNHVSVGTSSAGRAVLNGTNTSGSLVVQLRLEYASSVTSASQDLVVNVTREAAVVAALEGVSVAAGSTLRGSVGAETTVDMRAVLDSGRVLPTLFSGGQALYPGLVVFSSSDLSGASIGARSGVVRLEGNAADVVTLTATVDDGRSGGSAVRGTVGVACNLDPEVGDADIGSASGVAVGPLRVGETVTVPVRVNTGGAALGAYELAVMFDTTVLEFVSATASVNGLFDRNAQTAGRVEFGGTVSGDSVSGSALEVAELEFRVVGAGSSVLSGTVVTLSQPDVSGTAIGSGTERAFIAGRVPFEATSTRRRRSSSSGSGSGSGKQGALLGATAVDEAVEAHAEARRRMRRNTGAPQRGDTNGDGVFGVSDVRFVLTYLVEKELKFVSARGQAVLALHASKPYTYDELDADLNTERNEDDAAFLNRVNFGLLRFVTGVGVQAVSSGTACELEVSAVLLDKGDGAASGADTRVYFDLEGGSVPAGLTSGESSLGLELSTSASVFSEGRFVTLSKGSGTLSGAIVEAELVNASVGLWRVSVPVSTVRTDIGLSVIQVTRDTPEALFVFMGGRTQGSKAYTGQVSVTLGAFGGDDVAVKTPVPQGYNPLQTFDNTVDSVSCKLASGLCAVVPCPGGQVLDGVCTLSNNTYCRDYAIAAGSAVIVGDVVPQGSGAFAVVGDGAGAGGNATMPTTSEDEWLASVGQSGGVVLSLDSPVTSGDTDASGTFRYGFPAGLAPGGSTSVSVELDQGEGAGAMAASLSASLGYSRGRAGASSVEAQLLTGEVWPDSRRVYVAVQVRDARGSTRTSSTTVHVRLVGGATLQQEVDTSMPSGTCSTDSGTGACIASVDVPEAWVTDAAAVDASQNGGGDDGSGALNVSVEYALTAGFQDAGRVSEVLLVRPESAFDPSGSNGLLIARVPQASLKSGDEFEVSLSVQAERAINTFRTSLFVGPELELVRFEVDEDVWTGQYGVTADGRNATGSYILRDPKTASQDAQTEEQAVATVVVRVRDGAGTSAAVQPLVSVRAVYLSDIDRRPLLVGGGAEPATVIVRRGGAYGSTDGLARDGNGFVVVEPERVVGLVASAARAELVNTAVLSGSEETSALSVRAVSSWRPGQFAVVSAGSPGLACMSLNTSVLLADADCGRVRVTGAESGGSPSVGVSVEYGGQSARVWVRVWYPEEPVQVVLDRDVVRRVARWQRDAGHDASDGCVSLGTSQFQRARVSVVGRFRSGDAVSAALSLGGLLGQSQLAVVNQSVARVDPVVSGHVQGVGAGQTVVRVLSAAVSGSRVIGEAMLEAQDSYVGIVGLDVVVASAVRVSGGMSELGNDPGSSAEATVVVERDVLDFEGQRASVFVSAVFEDLTRMELGVGREVRLRTLARGDGAGCRQRG</sequence>
<organism evidence="11">
    <name type="scientific">Salpingoeca rosetta (strain ATCC 50818 / BSB-021)</name>
    <dbReference type="NCBI Taxonomy" id="946362"/>
    <lineage>
        <taxon>Eukaryota</taxon>
        <taxon>Choanoflagellata</taxon>
        <taxon>Craspedida</taxon>
        <taxon>Salpingoecidae</taxon>
        <taxon>Salpingoeca</taxon>
    </lineage>
</organism>
<gene>
    <name evidence="10" type="ORF">PTSG_03507</name>
</gene>
<dbReference type="InterPro" id="IPR031437">
    <property type="entry name" value="Ig_TMEM132_4th"/>
</dbReference>
<feature type="repeat" description="TNFR-Cys" evidence="6">
    <location>
        <begin position="800"/>
        <end position="850"/>
    </location>
</feature>
<proteinExistence type="inferred from homology"/>